<dbReference type="PANTHER" id="PTHR31658:SF0">
    <property type="entry name" value="CONSERVED OLIGOMERIC GOLGI COMPLEX SUBUNIT 1"/>
    <property type="match status" value="1"/>
</dbReference>
<comment type="similarity">
    <text evidence="2">Belongs to the COG1 family.</text>
</comment>
<dbReference type="Pfam" id="PF08700">
    <property type="entry name" value="VPS51_Exo84_N"/>
    <property type="match status" value="1"/>
</dbReference>
<evidence type="ECO:0000256" key="3">
    <source>
        <dbReference type="ARBA" id="ARBA00020978"/>
    </source>
</evidence>
<dbReference type="InterPro" id="IPR033370">
    <property type="entry name" value="COG1"/>
</dbReference>
<evidence type="ECO:0000313" key="8">
    <source>
        <dbReference type="EMBL" id="KAK3302432.1"/>
    </source>
</evidence>
<proteinExistence type="inferred from homology"/>
<evidence type="ECO:0000313" key="9">
    <source>
        <dbReference type="Proteomes" id="UP001273166"/>
    </source>
</evidence>
<evidence type="ECO:0000256" key="2">
    <source>
        <dbReference type="ARBA" id="ARBA00006653"/>
    </source>
</evidence>
<evidence type="ECO:0000256" key="1">
    <source>
        <dbReference type="ARBA" id="ARBA00004395"/>
    </source>
</evidence>
<dbReference type="GO" id="GO:0006891">
    <property type="term" value="P:intra-Golgi vesicle-mediated transport"/>
    <property type="evidence" value="ECO:0007669"/>
    <property type="project" value="InterPro"/>
</dbReference>
<keyword evidence="7" id="KW-0472">Membrane</keyword>
<feature type="non-terminal residue" evidence="8">
    <location>
        <position position="1"/>
    </location>
</feature>
<evidence type="ECO:0000256" key="6">
    <source>
        <dbReference type="ARBA" id="ARBA00023034"/>
    </source>
</evidence>
<accession>A0AAJ0LYI4</accession>
<gene>
    <name evidence="8" type="ORF">B0T15DRAFT_562226</name>
</gene>
<keyword evidence="9" id="KW-1185">Reference proteome</keyword>
<organism evidence="8 9">
    <name type="scientific">Chaetomium strumarium</name>
    <dbReference type="NCBI Taxonomy" id="1170767"/>
    <lineage>
        <taxon>Eukaryota</taxon>
        <taxon>Fungi</taxon>
        <taxon>Dikarya</taxon>
        <taxon>Ascomycota</taxon>
        <taxon>Pezizomycotina</taxon>
        <taxon>Sordariomycetes</taxon>
        <taxon>Sordariomycetidae</taxon>
        <taxon>Sordariales</taxon>
        <taxon>Chaetomiaceae</taxon>
        <taxon>Chaetomium</taxon>
    </lineage>
</organism>
<comment type="caution">
    <text evidence="8">The sequence shown here is derived from an EMBL/GenBank/DDBJ whole genome shotgun (WGS) entry which is preliminary data.</text>
</comment>
<evidence type="ECO:0000256" key="5">
    <source>
        <dbReference type="ARBA" id="ARBA00022927"/>
    </source>
</evidence>
<dbReference type="GeneID" id="87889399"/>
<dbReference type="PANTHER" id="PTHR31658">
    <property type="entry name" value="CONSERVED OLIGOMERIC GOLGI COMPLEX SUBUNIT 1"/>
    <property type="match status" value="1"/>
</dbReference>
<evidence type="ECO:0000256" key="7">
    <source>
        <dbReference type="ARBA" id="ARBA00023136"/>
    </source>
</evidence>
<sequence>PNLDLSTLTSSADLFSSTHHPQYTLPQIRAIHNALQSQVGDIASRLRTQVGGSYRELLGTADTIAEMHRDMDHVLSTLGGMGGRCGRGVIVHKAEGLAAFVKGTGGRVGSVARGRLLEGCLLGLRGLLSSARQGGAEVISQETGRGERLVLAARLYVLGRLVVKSFGEETQKEDARIEIARSRLETVHHARLMRSVDTVLRSASGKAMKQGDVLKALSAYSLTTSSGARDVLAHFLRTRAKAIAMALDADEEERVARQPKDVLRALGLYTKTLQDVQTLVPHKLTEALLALKNERLLENASLKEMEGLRLDVHKRWCGDEIQFYTPFIRHDDLDAQQARELLADWAKKGSDVLLRGIEKALESMTELKAIVDLRTSVLKLWIAEGGKARGFDPSIMLDQLRDVINKQMLRVLEAKVSKLRLVGSEVSAALGEFGDGVSNAPRRLWNISSLDTDLSNGASQFTQEVVARLDGRNDAVSKAVNSYRSWFRVIDDVGQVVDQLKRQRWDNDVDEIEDEETIEERQKLLSNDDPLALSEHLHRLLVGAFYRLNEQLRMLWVKQSGGAASVWVAMYFLRLFRDIRAQLPDLEAVKNFGLNTVPELQNYVVATIFPGEQLEFRTLPLKSVVGRSLWEGEPALPGSPSPGVFRFLRDLVVAMDKAGADLWSPAAVSALKRRLSGGISTAFCEALNSLDGPNLVGEYVEDLPAEETNDKREENPERGDLLVQWLMDFYYLRQFCEPQHAPDEDSLKEVEDTIYQRSGLDAAAKERLAKAAQDYYKRTALLFGLLT</sequence>
<keyword evidence="6" id="KW-0333">Golgi apparatus</keyword>
<protein>
    <recommendedName>
        <fullName evidence="3">Conserved oligomeric Golgi complex subunit 1</fullName>
    </recommendedName>
</protein>
<name>A0AAJ0LYI4_9PEZI</name>
<dbReference type="RefSeq" id="XP_062718212.1">
    <property type="nucleotide sequence ID" value="XM_062870570.1"/>
</dbReference>
<keyword evidence="4" id="KW-0813">Transport</keyword>
<reference evidence="8" key="1">
    <citation type="journal article" date="2023" name="Mol. Phylogenet. Evol.">
        <title>Genome-scale phylogeny and comparative genomics of the fungal order Sordariales.</title>
        <authorList>
            <person name="Hensen N."/>
            <person name="Bonometti L."/>
            <person name="Westerberg I."/>
            <person name="Brannstrom I.O."/>
            <person name="Guillou S."/>
            <person name="Cros-Aarteil S."/>
            <person name="Calhoun S."/>
            <person name="Haridas S."/>
            <person name="Kuo A."/>
            <person name="Mondo S."/>
            <person name="Pangilinan J."/>
            <person name="Riley R."/>
            <person name="LaButti K."/>
            <person name="Andreopoulos B."/>
            <person name="Lipzen A."/>
            <person name="Chen C."/>
            <person name="Yan M."/>
            <person name="Daum C."/>
            <person name="Ng V."/>
            <person name="Clum A."/>
            <person name="Steindorff A."/>
            <person name="Ohm R.A."/>
            <person name="Martin F."/>
            <person name="Silar P."/>
            <person name="Natvig D.O."/>
            <person name="Lalanne C."/>
            <person name="Gautier V."/>
            <person name="Ament-Velasquez S.L."/>
            <person name="Kruys A."/>
            <person name="Hutchinson M.I."/>
            <person name="Powell A.J."/>
            <person name="Barry K."/>
            <person name="Miller A.N."/>
            <person name="Grigoriev I.V."/>
            <person name="Debuchy R."/>
            <person name="Gladieux P."/>
            <person name="Hiltunen Thoren M."/>
            <person name="Johannesson H."/>
        </authorList>
    </citation>
    <scope>NUCLEOTIDE SEQUENCE</scope>
    <source>
        <strain evidence="8">CBS 333.67</strain>
    </source>
</reference>
<dbReference type="Proteomes" id="UP001273166">
    <property type="component" value="Unassembled WGS sequence"/>
</dbReference>
<dbReference type="EMBL" id="JAUDZG010000007">
    <property type="protein sequence ID" value="KAK3302432.1"/>
    <property type="molecule type" value="Genomic_DNA"/>
</dbReference>
<comment type="subcellular location">
    <subcellularLocation>
        <location evidence="1">Golgi apparatus membrane</location>
        <topology evidence="1">Peripheral membrane protein</topology>
    </subcellularLocation>
</comment>
<dbReference type="GO" id="GO:0000139">
    <property type="term" value="C:Golgi membrane"/>
    <property type="evidence" value="ECO:0007669"/>
    <property type="project" value="UniProtKB-SubCell"/>
</dbReference>
<dbReference type="GO" id="GO:0017119">
    <property type="term" value="C:Golgi transport complex"/>
    <property type="evidence" value="ECO:0007669"/>
    <property type="project" value="InterPro"/>
</dbReference>
<keyword evidence="5" id="KW-0653">Protein transport</keyword>
<evidence type="ECO:0000256" key="4">
    <source>
        <dbReference type="ARBA" id="ARBA00022448"/>
    </source>
</evidence>
<reference evidence="8" key="2">
    <citation type="submission" date="2023-06" db="EMBL/GenBank/DDBJ databases">
        <authorList>
            <consortium name="Lawrence Berkeley National Laboratory"/>
            <person name="Mondo S.J."/>
            <person name="Hensen N."/>
            <person name="Bonometti L."/>
            <person name="Westerberg I."/>
            <person name="Brannstrom I.O."/>
            <person name="Guillou S."/>
            <person name="Cros-Aarteil S."/>
            <person name="Calhoun S."/>
            <person name="Haridas S."/>
            <person name="Kuo A."/>
            <person name="Pangilinan J."/>
            <person name="Riley R."/>
            <person name="Labutti K."/>
            <person name="Andreopoulos B."/>
            <person name="Lipzen A."/>
            <person name="Chen C."/>
            <person name="Yanf M."/>
            <person name="Daum C."/>
            <person name="Ng V."/>
            <person name="Clum A."/>
            <person name="Steindorff A."/>
            <person name="Ohm R."/>
            <person name="Martin F."/>
            <person name="Silar P."/>
            <person name="Natvig D."/>
            <person name="Lalanne C."/>
            <person name="Gautier V."/>
            <person name="Ament-Velasquez S.L."/>
            <person name="Kruys A."/>
            <person name="Hutchinson M.I."/>
            <person name="Powell A.J."/>
            <person name="Barry K."/>
            <person name="Miller A.N."/>
            <person name="Grigoriev I.V."/>
            <person name="Debuchy R."/>
            <person name="Gladieux P."/>
            <person name="Thoren M.H."/>
            <person name="Johannesson H."/>
        </authorList>
    </citation>
    <scope>NUCLEOTIDE SEQUENCE</scope>
    <source>
        <strain evidence="8">CBS 333.67</strain>
    </source>
</reference>
<dbReference type="GO" id="GO:0015031">
    <property type="term" value="P:protein transport"/>
    <property type="evidence" value="ECO:0007669"/>
    <property type="project" value="UniProtKB-KW"/>
</dbReference>
<dbReference type="AlphaFoldDB" id="A0AAJ0LYI4"/>